<keyword evidence="1" id="KW-1133">Transmembrane helix</keyword>
<keyword evidence="1" id="KW-0472">Membrane</keyword>
<keyword evidence="3" id="KW-1185">Reference proteome</keyword>
<name>U5CYR5_AMBTC</name>
<dbReference type="HOGENOM" id="CLU_159718_0_0_1"/>
<evidence type="ECO:0000313" key="3">
    <source>
        <dbReference type="Proteomes" id="UP000017836"/>
    </source>
</evidence>
<dbReference type="Proteomes" id="UP000017836">
    <property type="component" value="Unassembled WGS sequence"/>
</dbReference>
<dbReference type="eggNOG" id="ENOG502S5AV">
    <property type="taxonomic scope" value="Eukaryota"/>
</dbReference>
<keyword evidence="1" id="KW-0812">Transmembrane</keyword>
<evidence type="ECO:0000256" key="1">
    <source>
        <dbReference type="SAM" id="Phobius"/>
    </source>
</evidence>
<proteinExistence type="predicted"/>
<sequence length="99" mass="11092">MAVTAGKVAFRVTFVVLLVLLAFYVGRPLYWKLSATIHEIRESKHPYSVRDGLSHFVHEAQKSVGWFHDESDAGGIDDTSSKATNRRLLQIVGRKAHTV</sequence>
<gene>
    <name evidence="2" type="ORF">AMTR_s00197p00035890</name>
</gene>
<feature type="transmembrane region" description="Helical" evidence="1">
    <location>
        <begin position="12"/>
        <end position="31"/>
    </location>
</feature>
<dbReference type="OMA" id="TFRIVIG"/>
<organism evidence="2 3">
    <name type="scientific">Amborella trichopoda</name>
    <dbReference type="NCBI Taxonomy" id="13333"/>
    <lineage>
        <taxon>Eukaryota</taxon>
        <taxon>Viridiplantae</taxon>
        <taxon>Streptophyta</taxon>
        <taxon>Embryophyta</taxon>
        <taxon>Tracheophyta</taxon>
        <taxon>Spermatophyta</taxon>
        <taxon>Magnoliopsida</taxon>
        <taxon>Amborellales</taxon>
        <taxon>Amborellaceae</taxon>
        <taxon>Amborella</taxon>
    </lineage>
</organism>
<dbReference type="AlphaFoldDB" id="U5CYR5"/>
<reference evidence="3" key="1">
    <citation type="journal article" date="2013" name="Science">
        <title>The Amborella genome and the evolution of flowering plants.</title>
        <authorList>
            <consortium name="Amborella Genome Project"/>
        </authorList>
    </citation>
    <scope>NUCLEOTIDE SEQUENCE [LARGE SCALE GENOMIC DNA]</scope>
</reference>
<protein>
    <submittedName>
        <fullName evidence="2">Uncharacterized protein</fullName>
    </submittedName>
</protein>
<accession>U5CYR5</accession>
<dbReference type="Gramene" id="ERN18481">
    <property type="protein sequence ID" value="ERN18481"/>
    <property type="gene ID" value="AMTR_s00197p00035890"/>
</dbReference>
<dbReference type="EMBL" id="KI392095">
    <property type="protein sequence ID" value="ERN18481.1"/>
    <property type="molecule type" value="Genomic_DNA"/>
</dbReference>
<evidence type="ECO:0000313" key="2">
    <source>
        <dbReference type="EMBL" id="ERN18481.1"/>
    </source>
</evidence>